<name>A0A8X6IB45_TRICU</name>
<dbReference type="EMBL" id="BMAO01027663">
    <property type="protein sequence ID" value="GFR18769.1"/>
    <property type="molecule type" value="Genomic_DNA"/>
</dbReference>
<organism evidence="1 2">
    <name type="scientific">Trichonephila clavata</name>
    <name type="common">Joro spider</name>
    <name type="synonym">Nephila clavata</name>
    <dbReference type="NCBI Taxonomy" id="2740835"/>
    <lineage>
        <taxon>Eukaryota</taxon>
        <taxon>Metazoa</taxon>
        <taxon>Ecdysozoa</taxon>
        <taxon>Arthropoda</taxon>
        <taxon>Chelicerata</taxon>
        <taxon>Arachnida</taxon>
        <taxon>Araneae</taxon>
        <taxon>Araneomorphae</taxon>
        <taxon>Entelegynae</taxon>
        <taxon>Araneoidea</taxon>
        <taxon>Nephilidae</taxon>
        <taxon>Trichonephila</taxon>
    </lineage>
</organism>
<accession>A0A8X6IB45</accession>
<proteinExistence type="predicted"/>
<sequence length="341" mass="40908">MSIRYRPALKHIALVRISHGILRTFDLQAIKTDFLTLKGDVSDEYSSKIISKISFLNDKAKEKRITGIIRSLVWEFFLWIFSHDQIVHDAEINFSDICWYSHGVIDRFETAKVLVQKESIEIQYRFVLACKYYLEDHARTLWTNLSIFDRLILAREYGMVKSMWFWIDKSQTDDITDSIQMHHNRTEIEKIYENYLGLRCYFKKLGAQARYLCLSYGLLVGEIHHFDLYLCFSELTFDEAKDVFRHLSASRRLRVMELFLHWPLQFIFVEILENIWSLISQFNFRNILRYILEERIDKNWEDVDYAQLVEKIWARCPTSYKKSLKKDKIYAKLKLLLTKKC</sequence>
<keyword evidence="2" id="KW-1185">Reference proteome</keyword>
<evidence type="ECO:0000313" key="1">
    <source>
        <dbReference type="EMBL" id="GFR18769.1"/>
    </source>
</evidence>
<gene>
    <name evidence="1" type="primary">NCL1_13039</name>
    <name evidence="1" type="ORF">TNCT_114951</name>
</gene>
<protein>
    <submittedName>
        <fullName evidence="1">Uncharacterized protein</fullName>
    </submittedName>
</protein>
<dbReference type="AlphaFoldDB" id="A0A8X6IB45"/>
<dbReference type="Proteomes" id="UP000887116">
    <property type="component" value="Unassembled WGS sequence"/>
</dbReference>
<evidence type="ECO:0000313" key="2">
    <source>
        <dbReference type="Proteomes" id="UP000887116"/>
    </source>
</evidence>
<dbReference type="OrthoDB" id="6407690at2759"/>
<reference evidence="1" key="1">
    <citation type="submission" date="2020-07" db="EMBL/GenBank/DDBJ databases">
        <title>Multicomponent nature underlies the extraordinary mechanical properties of spider dragline silk.</title>
        <authorList>
            <person name="Kono N."/>
            <person name="Nakamura H."/>
            <person name="Mori M."/>
            <person name="Yoshida Y."/>
            <person name="Ohtoshi R."/>
            <person name="Malay A.D."/>
            <person name="Moran D.A.P."/>
            <person name="Tomita M."/>
            <person name="Numata K."/>
            <person name="Arakawa K."/>
        </authorList>
    </citation>
    <scope>NUCLEOTIDE SEQUENCE</scope>
</reference>
<comment type="caution">
    <text evidence="1">The sequence shown here is derived from an EMBL/GenBank/DDBJ whole genome shotgun (WGS) entry which is preliminary data.</text>
</comment>